<evidence type="ECO:0000313" key="3">
    <source>
        <dbReference type="Proteomes" id="UP000075604"/>
    </source>
</evidence>
<dbReference type="Proteomes" id="UP000075604">
    <property type="component" value="Unassembled WGS sequence"/>
</dbReference>
<keyword evidence="1" id="KW-0472">Membrane</keyword>
<organism evidence="2 3">
    <name type="scientific">Sorangium cellulosum</name>
    <name type="common">Polyangium cellulosum</name>
    <dbReference type="NCBI Taxonomy" id="56"/>
    <lineage>
        <taxon>Bacteria</taxon>
        <taxon>Pseudomonadati</taxon>
        <taxon>Myxococcota</taxon>
        <taxon>Polyangia</taxon>
        <taxon>Polyangiales</taxon>
        <taxon>Polyangiaceae</taxon>
        <taxon>Sorangium</taxon>
    </lineage>
</organism>
<evidence type="ECO:0000313" key="2">
    <source>
        <dbReference type="EMBL" id="KYF49337.1"/>
    </source>
</evidence>
<comment type="caution">
    <text evidence="2">The sequence shown here is derived from an EMBL/GenBank/DDBJ whole genome shotgun (WGS) entry which is preliminary data.</text>
</comment>
<feature type="transmembrane region" description="Helical" evidence="1">
    <location>
        <begin position="40"/>
        <end position="61"/>
    </location>
</feature>
<dbReference type="AlphaFoldDB" id="A0A150P231"/>
<evidence type="ECO:0000256" key="1">
    <source>
        <dbReference type="SAM" id="Phobius"/>
    </source>
</evidence>
<accession>A0A150P231</accession>
<reference evidence="2 3" key="1">
    <citation type="submission" date="2014-02" db="EMBL/GenBank/DDBJ databases">
        <title>The small core and large imbalanced accessory genome model reveals a collaborative survival strategy of Sorangium cellulosum strains in nature.</title>
        <authorList>
            <person name="Han K."/>
            <person name="Peng R."/>
            <person name="Blom J."/>
            <person name="Li Y.-Z."/>
        </authorList>
    </citation>
    <scope>NUCLEOTIDE SEQUENCE [LARGE SCALE GENOMIC DNA]</scope>
    <source>
        <strain evidence="2 3">So0157-18</strain>
    </source>
</reference>
<gene>
    <name evidence="2" type="ORF">BE04_26195</name>
</gene>
<dbReference type="EMBL" id="JELX01004262">
    <property type="protein sequence ID" value="KYF49337.1"/>
    <property type="molecule type" value="Genomic_DNA"/>
</dbReference>
<keyword evidence="1" id="KW-0812">Transmembrane</keyword>
<name>A0A150P231_SORCE</name>
<keyword evidence="1" id="KW-1133">Transmembrane helix</keyword>
<protein>
    <submittedName>
        <fullName evidence="2">Uncharacterized protein</fullName>
    </submittedName>
</protein>
<proteinExistence type="predicted"/>
<sequence>MRHAAAAEGATDRRLNARCVPSCKPFASDAYDGTDLENGLGIGALLVGGAAVITGTVLLFVNGPESYRTRDRGGVTIELRPAASLDAAALSARLVF</sequence>